<dbReference type="PROSITE" id="PS50082">
    <property type="entry name" value="WD_REPEATS_2"/>
    <property type="match status" value="4"/>
</dbReference>
<reference evidence="16" key="1">
    <citation type="submission" date="2022-08" db="EMBL/GenBank/DDBJ databases">
        <title>Novel sulfate-reducing endosymbionts in the free-living metamonad Anaeramoeba.</title>
        <authorList>
            <person name="Jerlstrom-Hultqvist J."/>
            <person name="Cepicka I."/>
            <person name="Gallot-Lavallee L."/>
            <person name="Salas-Leiva D."/>
            <person name="Curtis B.A."/>
            <person name="Zahonova K."/>
            <person name="Pipaliya S."/>
            <person name="Dacks J."/>
            <person name="Roger A.J."/>
        </authorList>
    </citation>
    <scope>NUCLEOTIDE SEQUENCE</scope>
    <source>
        <strain evidence="16">Schooner1</strain>
    </source>
</reference>
<dbReference type="CDD" id="cd00084">
    <property type="entry name" value="HMG-box_SF"/>
    <property type="match status" value="1"/>
</dbReference>
<feature type="domain" description="HMG box" evidence="15">
    <location>
        <begin position="103"/>
        <end position="150"/>
    </location>
</feature>
<name>A0ABQ8Y146_9EUKA</name>
<protein>
    <submittedName>
        <fullName evidence="16">Coatomer subunit alpha</fullName>
    </submittedName>
</protein>
<dbReference type="InterPro" id="IPR036910">
    <property type="entry name" value="HMG_box_dom_sf"/>
</dbReference>
<feature type="repeat" description="WD" evidence="11">
    <location>
        <begin position="373"/>
        <end position="404"/>
    </location>
</feature>
<dbReference type="SMART" id="SM00320">
    <property type="entry name" value="WD40"/>
    <property type="match status" value="7"/>
</dbReference>
<feature type="DNA-binding region" description="HMG box" evidence="12">
    <location>
        <begin position="103"/>
        <end position="150"/>
    </location>
</feature>
<keyword evidence="17" id="KW-1185">Reference proteome</keyword>
<comment type="subcellular location">
    <subcellularLocation>
        <location evidence="2">Cytoplasm</location>
    </subcellularLocation>
    <subcellularLocation>
        <location evidence="1">Golgi apparatus membrane</location>
        <topology evidence="1">Peripheral membrane protein</topology>
        <orientation evidence="1">Cytoplasmic side</orientation>
    </subcellularLocation>
</comment>
<gene>
    <name evidence="16" type="ORF">M0813_25806</name>
</gene>
<evidence type="ECO:0000256" key="12">
    <source>
        <dbReference type="PROSITE-ProRule" id="PRU00267"/>
    </source>
</evidence>
<dbReference type="PANTHER" id="PTHR19876:SF1">
    <property type="entry name" value="COATOMER SUBUNIT ALPHA"/>
    <property type="match status" value="1"/>
</dbReference>
<feature type="region of interest" description="Disordered" evidence="14">
    <location>
        <begin position="951"/>
        <end position="971"/>
    </location>
</feature>
<keyword evidence="9" id="KW-0333">Golgi apparatus</keyword>
<keyword evidence="13" id="KW-0175">Coiled coil</keyword>
<dbReference type="InterPro" id="IPR047312">
    <property type="entry name" value="Coatomer_alpha_WD-assoc_reg"/>
</dbReference>
<feature type="coiled-coil region" evidence="13">
    <location>
        <begin position="54"/>
        <end position="81"/>
    </location>
</feature>
<dbReference type="PANTHER" id="PTHR19876">
    <property type="entry name" value="COATOMER"/>
    <property type="match status" value="1"/>
</dbReference>
<dbReference type="InterPro" id="IPR056176">
    <property type="entry name" value="TPR_COPA_B"/>
</dbReference>
<feature type="repeat" description="WD" evidence="11">
    <location>
        <begin position="284"/>
        <end position="316"/>
    </location>
</feature>
<dbReference type="InterPro" id="IPR009071">
    <property type="entry name" value="HMG_box_dom"/>
</dbReference>
<keyword evidence="3" id="KW-0813">Transport</keyword>
<keyword evidence="12" id="KW-0238">DNA-binding</keyword>
<evidence type="ECO:0000256" key="4">
    <source>
        <dbReference type="ARBA" id="ARBA00022490"/>
    </source>
</evidence>
<evidence type="ECO:0000256" key="11">
    <source>
        <dbReference type="PROSITE-ProRule" id="PRU00221"/>
    </source>
</evidence>
<keyword evidence="10" id="KW-0472">Membrane</keyword>
<keyword evidence="12" id="KW-0539">Nucleus</keyword>
<dbReference type="PROSITE" id="PS50118">
    <property type="entry name" value="HMG_BOX_2"/>
    <property type="match status" value="2"/>
</dbReference>
<comment type="caution">
    <text evidence="16">The sequence shown here is derived from an EMBL/GenBank/DDBJ whole genome shotgun (WGS) entry which is preliminary data.</text>
</comment>
<dbReference type="InterPro" id="IPR010714">
    <property type="entry name" value="Coatomer_asu_C"/>
</dbReference>
<dbReference type="Gene3D" id="1.25.40.470">
    <property type="match status" value="1"/>
</dbReference>
<evidence type="ECO:0000313" key="17">
    <source>
        <dbReference type="Proteomes" id="UP001150062"/>
    </source>
</evidence>
<dbReference type="Gene3D" id="1.10.30.10">
    <property type="entry name" value="High mobility group box domain"/>
    <property type="match status" value="2"/>
</dbReference>
<evidence type="ECO:0000256" key="3">
    <source>
        <dbReference type="ARBA" id="ARBA00022448"/>
    </source>
</evidence>
<feature type="repeat" description="WD" evidence="11">
    <location>
        <begin position="417"/>
        <end position="459"/>
    </location>
</feature>
<dbReference type="CDD" id="cd00200">
    <property type="entry name" value="WD40"/>
    <property type="match status" value="1"/>
</dbReference>
<dbReference type="InterPro" id="IPR001680">
    <property type="entry name" value="WD40_rpt"/>
</dbReference>
<evidence type="ECO:0000259" key="15">
    <source>
        <dbReference type="PROSITE" id="PS50118"/>
    </source>
</evidence>
<feature type="domain" description="HMG box" evidence="15">
    <location>
        <begin position="4"/>
        <end position="72"/>
    </location>
</feature>
<dbReference type="Proteomes" id="UP001150062">
    <property type="component" value="Unassembled WGS sequence"/>
</dbReference>
<dbReference type="InterPro" id="IPR015943">
    <property type="entry name" value="WD40/YVTN_repeat-like_dom_sf"/>
</dbReference>
<dbReference type="Pfam" id="PF00505">
    <property type="entry name" value="HMG_box"/>
    <property type="match status" value="2"/>
</dbReference>
<accession>A0ABQ8Y146</accession>
<sequence>MSRIKRPRSAFVYYMLKMRPKLEKENPQISFKKVCKLIGESWNHLSEEDKKPFQKQADDDKLRYQREIKQLNSENNTEEIEEKVGKYSRITRSGPIKIRKSFPKKPKNAFFLFSKEVKPSIKLQNPNISISDLLKELNKKWKELPSEEQEMISIINKYEGKTKQVLCLSLHPTRPWVLIGLLNGQIQMWDYLLGLLIHTFTEPTGPVRSIDIHSTQPIFVCGGDDELIRVFNYKEKKELFTLAGHIDYVRMVQFHNEHPWLISCSDDQSIRIWNWISRNCISILSGHDHYVMSASFHPTRDLVLTSSLDKTIRVWDCSPLKRKNLSVMSGGGSGGSGLGSFGMIGRSRRKKNNSTAMSDMLFGSSDVVVNFILDDHQRSVNCATFHPQSPMIVSGSEDKSIKVWRTSETKAWLIETLYGHSKAIISTIFDPRNNDRILSTAEDGSLKIWSIQKRKAIKTIKSSTKKFTQIVAHPTLNLFAAGHSNGFVVFKLEKERPAFTVENNNIFYYKDEKIRLYNIKDNADLAIMPFSPMSKYPLETIAYQPQAKSFLICDQKEYEIWKINSNKSTSKIKSGQGHYGIFIDKNRFAVLDKNCHILLKNLNDNKIKRIKPINDVFTKLFYGGRGHLLLSNSQEIALFDLQQRRFIKRLEMSNLYSVNWSKKNNFIAFWSKHRVIITDRNLKKLCQIHETIKIKSLRWSSHNVVFYSTQNHLKYLLLNGENGVFKTLEKPVYLAIVLENSVFYINREKKIDVLGIQSNELKLKLALNSGENEKIIELVQKSKFPGFSMIKYLKEKGYPEIALYLVKDPQTRFDLALESNDLDEAFEMAKKIDKKENWERLAELALLNGKIEIVEKSYQRAKNFDKLSFLYLVTGNMNNLTKMLSISERRNDIDSTFQNSIYLKNVPQLAKLLLETGKNHLAFELLNNHGLNNIIEENKSSFENLNLDKSEEKKNENGNENKNINKNENVNENIEKKEQQKKLIFPQIPLNNSNMDWPQLRITKRFHFNKKLKKNSKVTKYNNEEINEAKGAWGEQEDLINFDDIGNELGIEVNKDDEENTINGTFEADENGDGWSVGLDLDELIGNQQGGNDDNINKNNNNNDEKIFIAPNPGKSYQEKVVEISEIPSELISVGAFDLAMKFLNNQIGIINFKPLKEYFLQIFITSNCSLNNFPNLNQLNTQLTNNENNHTRDSKVPRPLVSIQLGQLLDIDLKKAYQLSTSGKFQGSLDKFLEIIKKIPFLVVHSKDDFYKVKELIGICREYITGISMELERRKIEETKKNLKKSLEMSAYFTHCNLEPNHLALSLRSAMMRSVKLGNNQNGISFAKRLIEIGASQKFGEQARKVIAYCKKNLANKIQIDYDERNPFVICCYSYTAIYKGSKSIQCPFCNAHYLPKYNNKLCNVCKLAQIGKQTSGLNITTRRIK</sequence>
<evidence type="ECO:0000256" key="14">
    <source>
        <dbReference type="SAM" id="MobiDB-lite"/>
    </source>
</evidence>
<dbReference type="Pfam" id="PF23953">
    <property type="entry name" value="TPR_COPA_B"/>
    <property type="match status" value="1"/>
</dbReference>
<dbReference type="SUPFAM" id="SSF50978">
    <property type="entry name" value="WD40 repeat-like"/>
    <property type="match status" value="2"/>
</dbReference>
<dbReference type="PROSITE" id="PS50294">
    <property type="entry name" value="WD_REPEATS_REGION"/>
    <property type="match status" value="4"/>
</dbReference>
<evidence type="ECO:0000313" key="16">
    <source>
        <dbReference type="EMBL" id="KAJ6238582.1"/>
    </source>
</evidence>
<evidence type="ECO:0000256" key="6">
    <source>
        <dbReference type="ARBA" id="ARBA00022737"/>
    </source>
</evidence>
<proteinExistence type="predicted"/>
<dbReference type="InterPro" id="IPR006692">
    <property type="entry name" value="Beta-prop_COPA/B_2nd"/>
</dbReference>
<dbReference type="PRINTS" id="PR00320">
    <property type="entry name" value="GPROTEINBRPT"/>
</dbReference>
<organism evidence="16 17">
    <name type="scientific">Anaeramoeba flamelloides</name>
    <dbReference type="NCBI Taxonomy" id="1746091"/>
    <lineage>
        <taxon>Eukaryota</taxon>
        <taxon>Metamonada</taxon>
        <taxon>Anaeramoebidae</taxon>
        <taxon>Anaeramoeba</taxon>
    </lineage>
</organism>
<dbReference type="InterPro" id="IPR036322">
    <property type="entry name" value="WD40_repeat_dom_sf"/>
</dbReference>
<evidence type="ECO:0000256" key="7">
    <source>
        <dbReference type="ARBA" id="ARBA00022892"/>
    </source>
</evidence>
<evidence type="ECO:0000256" key="10">
    <source>
        <dbReference type="ARBA" id="ARBA00023136"/>
    </source>
</evidence>
<keyword evidence="5 11" id="KW-0853">WD repeat</keyword>
<evidence type="ECO:0000256" key="2">
    <source>
        <dbReference type="ARBA" id="ARBA00004496"/>
    </source>
</evidence>
<evidence type="ECO:0000256" key="8">
    <source>
        <dbReference type="ARBA" id="ARBA00022927"/>
    </source>
</evidence>
<dbReference type="CDD" id="cd22948">
    <property type="entry name" value="Coatomer_WDAD_alpha"/>
    <property type="match status" value="1"/>
</dbReference>
<evidence type="ECO:0000256" key="1">
    <source>
        <dbReference type="ARBA" id="ARBA00004255"/>
    </source>
</evidence>
<dbReference type="Gene3D" id="2.130.10.10">
    <property type="entry name" value="YVTN repeat-like/Quinoprotein amine dehydrogenase"/>
    <property type="match status" value="1"/>
</dbReference>
<dbReference type="InterPro" id="IPR050844">
    <property type="entry name" value="Coatomer_complex_subunit"/>
</dbReference>
<dbReference type="InterPro" id="IPR020472">
    <property type="entry name" value="WD40_PAC1"/>
</dbReference>
<dbReference type="Pfam" id="PF04053">
    <property type="entry name" value="B-prop_COPA_B_2nd"/>
    <property type="match status" value="1"/>
</dbReference>
<keyword evidence="4" id="KW-0963">Cytoplasm</keyword>
<dbReference type="SMART" id="SM00398">
    <property type="entry name" value="HMG"/>
    <property type="match status" value="2"/>
</dbReference>
<dbReference type="Pfam" id="PF00400">
    <property type="entry name" value="WD40"/>
    <property type="match status" value="6"/>
</dbReference>
<keyword evidence="8" id="KW-0653">Protein transport</keyword>
<dbReference type="PRINTS" id="PR00886">
    <property type="entry name" value="HIGHMOBLTY12"/>
</dbReference>
<keyword evidence="6" id="KW-0677">Repeat</keyword>
<feature type="DNA-binding region" description="HMG box" evidence="12">
    <location>
        <begin position="4"/>
        <end position="72"/>
    </location>
</feature>
<dbReference type="SUPFAM" id="SSF47095">
    <property type="entry name" value="HMG-box"/>
    <property type="match status" value="2"/>
</dbReference>
<feature type="compositionally biased region" description="Basic and acidic residues" evidence="14">
    <location>
        <begin position="951"/>
        <end position="965"/>
    </location>
</feature>
<evidence type="ECO:0000256" key="5">
    <source>
        <dbReference type="ARBA" id="ARBA00022574"/>
    </source>
</evidence>
<dbReference type="EMBL" id="JAOAOG010000232">
    <property type="protein sequence ID" value="KAJ6238582.1"/>
    <property type="molecule type" value="Genomic_DNA"/>
</dbReference>
<dbReference type="Pfam" id="PF06957">
    <property type="entry name" value="COPI_C"/>
    <property type="match status" value="1"/>
</dbReference>
<keyword evidence="7" id="KW-0931">ER-Golgi transport</keyword>
<evidence type="ECO:0000256" key="9">
    <source>
        <dbReference type="ARBA" id="ARBA00023034"/>
    </source>
</evidence>
<feature type="repeat" description="WD" evidence="11">
    <location>
        <begin position="242"/>
        <end position="274"/>
    </location>
</feature>
<evidence type="ECO:0000256" key="13">
    <source>
        <dbReference type="SAM" id="Coils"/>
    </source>
</evidence>